<dbReference type="Proteomes" id="UP000321595">
    <property type="component" value="Chromosome"/>
</dbReference>
<evidence type="ECO:0000256" key="2">
    <source>
        <dbReference type="SAM" id="Phobius"/>
    </source>
</evidence>
<keyword evidence="4" id="KW-1185">Reference proteome</keyword>
<dbReference type="AlphaFoldDB" id="A0A5B8Y007"/>
<feature type="transmembrane region" description="Helical" evidence="2">
    <location>
        <begin position="84"/>
        <end position="106"/>
    </location>
</feature>
<dbReference type="RefSeq" id="WP_146962906.1">
    <property type="nucleotide sequence ID" value="NZ_CP042467.1"/>
</dbReference>
<keyword evidence="2" id="KW-0472">Membrane</keyword>
<accession>A0A5B8Y007</accession>
<sequence>MIQRRLVLLGLGSFLVVVGICLAVATWMLREWPQPMIPVFVVGVALLIVYLIQGTIWLLISRKELESGVGAGGESAEERAIKRLVGLVLQVAIGLFALAIFAFWIIDDVRVKVLDVFKERGAFYMIQAMNDPSPKVVTLACKNLLAISAFKYEPFVVDGLTRSPKAAAECLSWANEKGMSGGRSIATQLLRQWEEEAYVSADSNKVCPLVDAYAEVASGTEINDPRSFLLECSLSSREDKVRECCASNLESRDIKLAAADVSPSFPLAYSELVAASFREGEADETMKSISSTLSLTSNENRKWVLELGCDLMAMDSQRDVIRGLSPLVSGKTCGLPEDARVLLVQEAAWPQICDEILEFSAKADVEESLCKSFNRVLKVAAIKNARSEVENALSKYRSLQRAREVDDGGRGVAMSRRASAMANRKRHEITTYIPAGANQDKTHCTRSRLKAHSITGPIQIETYETTLCNLGWEEGLTAEDIKFRALSAALKSVDVQKTGGGNMIRKAKDVGATEGELDKARQEMKKAANE</sequence>
<feature type="region of interest" description="Disordered" evidence="1">
    <location>
        <begin position="509"/>
        <end position="530"/>
    </location>
</feature>
<evidence type="ECO:0000313" key="4">
    <source>
        <dbReference type="Proteomes" id="UP000321595"/>
    </source>
</evidence>
<feature type="transmembrane region" description="Helical" evidence="2">
    <location>
        <begin position="39"/>
        <end position="60"/>
    </location>
</feature>
<proteinExistence type="predicted"/>
<evidence type="ECO:0000256" key="1">
    <source>
        <dbReference type="SAM" id="MobiDB-lite"/>
    </source>
</evidence>
<keyword evidence="2" id="KW-1133">Transmembrane helix</keyword>
<dbReference type="EMBL" id="CP042467">
    <property type="protein sequence ID" value="QED29673.1"/>
    <property type="molecule type" value="Genomic_DNA"/>
</dbReference>
<reference evidence="3 4" key="1">
    <citation type="submission" date="2019-08" db="EMBL/GenBank/DDBJ databases">
        <authorList>
            <person name="Liang Q."/>
        </authorList>
    </citation>
    <scope>NUCLEOTIDE SEQUENCE [LARGE SCALE GENOMIC DNA]</scope>
    <source>
        <strain evidence="3 4">V1718</strain>
    </source>
</reference>
<keyword evidence="2" id="KW-0812">Transmembrane</keyword>
<protein>
    <submittedName>
        <fullName evidence="3">Uncharacterized protein</fullName>
    </submittedName>
</protein>
<organism evidence="3 4">
    <name type="scientific">Microvenator marinus</name>
    <dbReference type="NCBI Taxonomy" id="2600177"/>
    <lineage>
        <taxon>Bacteria</taxon>
        <taxon>Deltaproteobacteria</taxon>
        <taxon>Bradymonadales</taxon>
        <taxon>Microvenatoraceae</taxon>
        <taxon>Microvenator</taxon>
    </lineage>
</organism>
<dbReference type="KEGG" id="bbae:FRD01_21015"/>
<gene>
    <name evidence="3" type="ORF">FRD01_21015</name>
</gene>
<evidence type="ECO:0000313" key="3">
    <source>
        <dbReference type="EMBL" id="QED29673.1"/>
    </source>
</evidence>
<name>A0A5B8Y007_9DELT</name>